<name>A0A554WP68_9BURK</name>
<dbReference type="InterPro" id="IPR025612">
    <property type="entry name" value="YqjK"/>
</dbReference>
<keyword evidence="2" id="KW-1185">Reference proteome</keyword>
<comment type="caution">
    <text evidence="1">The sequence shown here is derived from an EMBL/GenBank/DDBJ whole genome shotgun (WGS) entry which is preliminary data.</text>
</comment>
<proteinExistence type="predicted"/>
<dbReference type="Pfam" id="PF13997">
    <property type="entry name" value="YqjK"/>
    <property type="match status" value="1"/>
</dbReference>
<reference evidence="1 2" key="1">
    <citation type="submission" date="2019-07" db="EMBL/GenBank/DDBJ databases">
        <title>Tepidimonas aquatica CLN-1 draft genome.</title>
        <authorList>
            <person name="Da Costa M.S."/>
            <person name="Froufe H.J.C."/>
            <person name="Egas C."/>
            <person name="Albuquerque L."/>
        </authorList>
    </citation>
    <scope>NUCLEOTIDE SEQUENCE [LARGE SCALE GENOMIC DNA]</scope>
    <source>
        <strain evidence="1 2">CLN-1</strain>
    </source>
</reference>
<organism evidence="1 2">
    <name type="scientific">Tepidimonas aquatica</name>
    <dbReference type="NCBI Taxonomy" id="247482"/>
    <lineage>
        <taxon>Bacteria</taxon>
        <taxon>Pseudomonadati</taxon>
        <taxon>Pseudomonadota</taxon>
        <taxon>Betaproteobacteria</taxon>
        <taxon>Burkholderiales</taxon>
        <taxon>Tepidimonas</taxon>
    </lineage>
</organism>
<evidence type="ECO:0000313" key="1">
    <source>
        <dbReference type="EMBL" id="TSE25359.1"/>
    </source>
</evidence>
<sequence length="130" mass="15034">MAAREPDGGASVRLARRRAALVQRSGELRERLAWHAQSLQPAFEAADHLRRGWRWLRAHPGWVLLGATVLLWRRPRRALSWVWLGWRLWRRAQRWPWLAALWRAPAAARRGQPGAAVADHDNTLGSFNTR</sequence>
<evidence type="ECO:0000313" key="2">
    <source>
        <dbReference type="Proteomes" id="UP000318554"/>
    </source>
</evidence>
<protein>
    <submittedName>
        <fullName evidence="1">YqjK-like protein</fullName>
    </submittedName>
</protein>
<accession>A0A554WP68</accession>
<dbReference type="EMBL" id="VJNA01000011">
    <property type="protein sequence ID" value="TSE25359.1"/>
    <property type="molecule type" value="Genomic_DNA"/>
</dbReference>
<gene>
    <name evidence="1" type="ORF">Taqua_01103</name>
</gene>
<dbReference type="Proteomes" id="UP000318554">
    <property type="component" value="Unassembled WGS sequence"/>
</dbReference>
<dbReference type="AlphaFoldDB" id="A0A554WP68"/>
<dbReference type="RefSeq" id="WP_185969569.1">
    <property type="nucleotide sequence ID" value="NZ_VJNA01000011.1"/>
</dbReference>